<dbReference type="EMBL" id="RHPO01000012">
    <property type="protein sequence ID" value="RRT91877.1"/>
    <property type="molecule type" value="Genomic_DNA"/>
</dbReference>
<comment type="caution">
    <text evidence="1">The sequence shown here is derived from an EMBL/GenBank/DDBJ whole genome shotgun (WGS) entry which is preliminary data.</text>
</comment>
<evidence type="ECO:0000313" key="2">
    <source>
        <dbReference type="Proteomes" id="UP000267844"/>
    </source>
</evidence>
<name>A0A427BPC6_9FLAO</name>
<organism evidence="1 2">
    <name type="scientific">Empedobacter falsenii</name>
    <dbReference type="NCBI Taxonomy" id="343874"/>
    <lineage>
        <taxon>Bacteria</taxon>
        <taxon>Pseudomonadati</taxon>
        <taxon>Bacteroidota</taxon>
        <taxon>Flavobacteriia</taxon>
        <taxon>Flavobacteriales</taxon>
        <taxon>Weeksellaceae</taxon>
        <taxon>Empedobacter</taxon>
    </lineage>
</organism>
<dbReference type="AlphaFoldDB" id="A0A427BPC6"/>
<protein>
    <submittedName>
        <fullName evidence="1">Uncharacterized protein</fullName>
    </submittedName>
</protein>
<gene>
    <name evidence="1" type="ORF">EGI89_07695</name>
</gene>
<proteinExistence type="predicted"/>
<evidence type="ECO:0000313" key="1">
    <source>
        <dbReference type="EMBL" id="RRT91877.1"/>
    </source>
</evidence>
<sequence>MSQTIEAMRRIFFEKDSHKDYLFVIIDHERELDQIYKVDNFTDETGREYVYTLIGERKKLNADLLKPHVVALENGSYTNYNGEGIVTDCHACLESIVDNRGLNREQEIFVYVRNK</sequence>
<dbReference type="Proteomes" id="UP000267844">
    <property type="component" value="Unassembled WGS sequence"/>
</dbReference>
<accession>A0A427BPC6</accession>
<reference evidence="1 2" key="1">
    <citation type="submission" date="2018-10" db="EMBL/GenBank/DDBJ databases">
        <title>Transmission dynamics of multidrug resistant bacteria on intensive care unit surfaces.</title>
        <authorList>
            <person name="D'Souza A.W."/>
            <person name="Potter R.F."/>
            <person name="Wallace M."/>
            <person name="Shupe A."/>
            <person name="Patel S."/>
            <person name="Sun S."/>
            <person name="Gul D."/>
            <person name="Kwon J.H."/>
            <person name="Andleeb S."/>
            <person name="Burnham C.-A.D."/>
            <person name="Dantas G."/>
        </authorList>
    </citation>
    <scope>NUCLEOTIDE SEQUENCE [LARGE SCALE GENOMIC DNA]</scope>
    <source>
        <strain evidence="1 2">WF_348</strain>
    </source>
</reference>